<feature type="transmembrane region" description="Helical" evidence="7">
    <location>
        <begin position="417"/>
        <end position="436"/>
    </location>
</feature>
<dbReference type="InterPro" id="IPR044502">
    <property type="entry name" value="AtHST-like"/>
</dbReference>
<dbReference type="NCBIfam" id="NF009525">
    <property type="entry name" value="PRK12887.1"/>
    <property type="match status" value="1"/>
</dbReference>
<evidence type="ECO:0000256" key="3">
    <source>
        <dbReference type="ARBA" id="ARBA00022679"/>
    </source>
</evidence>
<evidence type="ECO:0000313" key="8">
    <source>
        <dbReference type="EMBL" id="KAK4526739.1"/>
    </source>
</evidence>
<proteinExistence type="inferred from homology"/>
<feature type="transmembrane region" description="Helical" evidence="7">
    <location>
        <begin position="357"/>
        <end position="380"/>
    </location>
</feature>
<dbReference type="AlphaFoldDB" id="A0AAV9IHE0"/>
<keyword evidence="9" id="KW-1185">Reference proteome</keyword>
<feature type="transmembrane region" description="Helical" evidence="7">
    <location>
        <begin position="387"/>
        <end position="405"/>
    </location>
</feature>
<sequence>MASRVTMKSTMPGFFLWTTLATEKNWKRYTLPRKRWSDASDIWTRKLACSRHRPRLYDVNCLKENSNTNQNIAHKLYILWKFMRPHTFIGTFVSVSALTVLANEYVSHFLKTVGNHWCGNITTATRQPNASRLLWKTLLCGWIHHPYHTGRTHVLGCSPKLAQDWAAGISLYQSGWTQILGFLTALVPALLINIYIVGLNQLFDIEVDRINKPFLPLASKELSVRWAWIIVVTCGGLGLLLGLLLPNTSMPLIGTLVASMLLGSIYSIPPIRLKRYPLLASFCILVVRGVLVNIGFSQHARIVAGYGATLSAACWFYSIFFALFGISIALMKDIPDVKGDRLFQLRSFSVILGPQLVFRWTVFFLTSVFLMSSCVLWFIVPIRFCKWILAGCHSAFGLLLLYKSFSVDAENSKQVYRFYMFMWKLFYGVYILLPLAG</sequence>
<dbReference type="InterPro" id="IPR044878">
    <property type="entry name" value="UbiA_sf"/>
</dbReference>
<feature type="transmembrane region" description="Helical" evidence="7">
    <location>
        <begin position="252"/>
        <end position="269"/>
    </location>
</feature>
<dbReference type="Gene3D" id="1.10.357.140">
    <property type="entry name" value="UbiA prenyltransferase"/>
    <property type="match status" value="1"/>
</dbReference>
<dbReference type="InterPro" id="IPR000537">
    <property type="entry name" value="UbiA_prenyltransferase"/>
</dbReference>
<dbReference type="CDD" id="cd13960">
    <property type="entry name" value="PT_UbiA_HPT1"/>
    <property type="match status" value="1"/>
</dbReference>
<dbReference type="EMBL" id="JANCYU010000043">
    <property type="protein sequence ID" value="KAK4526739.1"/>
    <property type="molecule type" value="Genomic_DNA"/>
</dbReference>
<dbReference type="GO" id="GO:0004659">
    <property type="term" value="F:prenyltransferase activity"/>
    <property type="evidence" value="ECO:0007669"/>
    <property type="project" value="InterPro"/>
</dbReference>
<dbReference type="PANTHER" id="PTHR43009">
    <property type="entry name" value="HOMOGENTISATE SOLANESYLTRANSFERASE, CHLOROPLASTIC"/>
    <property type="match status" value="1"/>
</dbReference>
<evidence type="ECO:0000256" key="7">
    <source>
        <dbReference type="SAM" id="Phobius"/>
    </source>
</evidence>
<dbReference type="Proteomes" id="UP001300502">
    <property type="component" value="Unassembled WGS sequence"/>
</dbReference>
<feature type="transmembrane region" description="Helical" evidence="7">
    <location>
        <begin position="223"/>
        <end position="245"/>
    </location>
</feature>
<keyword evidence="4 7" id="KW-0812">Transmembrane</keyword>
<keyword evidence="5 7" id="KW-1133">Transmembrane helix</keyword>
<reference evidence="8 9" key="1">
    <citation type="submission" date="2022-07" db="EMBL/GenBank/DDBJ databases">
        <title>Genome-wide signatures of adaptation to extreme environments.</title>
        <authorList>
            <person name="Cho C.H."/>
            <person name="Yoon H.S."/>
        </authorList>
    </citation>
    <scope>NUCLEOTIDE SEQUENCE [LARGE SCALE GENOMIC DNA]</scope>
    <source>
        <strain evidence="8 9">108.79 E11</strain>
    </source>
</reference>
<evidence type="ECO:0000256" key="5">
    <source>
        <dbReference type="ARBA" id="ARBA00022989"/>
    </source>
</evidence>
<evidence type="ECO:0000256" key="4">
    <source>
        <dbReference type="ARBA" id="ARBA00022692"/>
    </source>
</evidence>
<organism evidence="8 9">
    <name type="scientific">Galdieria yellowstonensis</name>
    <dbReference type="NCBI Taxonomy" id="3028027"/>
    <lineage>
        <taxon>Eukaryota</taxon>
        <taxon>Rhodophyta</taxon>
        <taxon>Bangiophyceae</taxon>
        <taxon>Galdieriales</taxon>
        <taxon>Galdieriaceae</taxon>
        <taxon>Galdieria</taxon>
    </lineage>
</organism>
<accession>A0AAV9IHE0</accession>
<comment type="similarity">
    <text evidence="2">Belongs to the UbiA prenyltransferase family.</text>
</comment>
<evidence type="ECO:0000313" key="9">
    <source>
        <dbReference type="Proteomes" id="UP001300502"/>
    </source>
</evidence>
<dbReference type="GO" id="GO:0016020">
    <property type="term" value="C:membrane"/>
    <property type="evidence" value="ECO:0007669"/>
    <property type="project" value="UniProtKB-SubCell"/>
</dbReference>
<comment type="subcellular location">
    <subcellularLocation>
        <location evidence="1">Membrane</location>
        <topology evidence="1">Multi-pass membrane protein</topology>
    </subcellularLocation>
</comment>
<name>A0AAV9IHE0_9RHOD</name>
<feature type="transmembrane region" description="Helical" evidence="7">
    <location>
        <begin position="275"/>
        <end position="296"/>
    </location>
</feature>
<feature type="transmembrane region" description="Helical" evidence="7">
    <location>
        <begin position="308"/>
        <end position="331"/>
    </location>
</feature>
<keyword evidence="6 7" id="KW-0472">Membrane</keyword>
<feature type="transmembrane region" description="Helical" evidence="7">
    <location>
        <begin position="179"/>
        <end position="203"/>
    </location>
</feature>
<protein>
    <submittedName>
        <fullName evidence="8">Uncharacterized protein</fullName>
    </submittedName>
</protein>
<dbReference type="Pfam" id="PF01040">
    <property type="entry name" value="UbiA"/>
    <property type="match status" value="1"/>
</dbReference>
<evidence type="ECO:0000256" key="6">
    <source>
        <dbReference type="ARBA" id="ARBA00023136"/>
    </source>
</evidence>
<gene>
    <name evidence="8" type="ORF">GAYE_SCF27MG4656</name>
</gene>
<evidence type="ECO:0000256" key="1">
    <source>
        <dbReference type="ARBA" id="ARBA00004141"/>
    </source>
</evidence>
<evidence type="ECO:0000256" key="2">
    <source>
        <dbReference type="ARBA" id="ARBA00005985"/>
    </source>
</evidence>
<dbReference type="PANTHER" id="PTHR43009:SF7">
    <property type="entry name" value="HOMOGENTISATE GERANYLGERANYLTRANSFERASE, CHLOROPLASTIC"/>
    <property type="match status" value="1"/>
</dbReference>
<keyword evidence="3" id="KW-0808">Transferase</keyword>
<comment type="caution">
    <text evidence="8">The sequence shown here is derived from an EMBL/GenBank/DDBJ whole genome shotgun (WGS) entry which is preliminary data.</text>
</comment>